<reference evidence="1" key="2">
    <citation type="submission" date="2020-09" db="EMBL/GenBank/DDBJ databases">
        <authorList>
            <person name="Sun Q."/>
            <person name="Zhou Y."/>
        </authorList>
    </citation>
    <scope>NUCLEOTIDE SEQUENCE</scope>
    <source>
        <strain evidence="1">CGMCC 1.12827</strain>
    </source>
</reference>
<reference evidence="1" key="1">
    <citation type="journal article" date="2014" name="Int. J. Syst. Evol. Microbiol.">
        <title>Complete genome sequence of Corynebacterium casei LMG S-19264T (=DSM 44701T), isolated from a smear-ripened cheese.</title>
        <authorList>
            <consortium name="US DOE Joint Genome Institute (JGI-PGF)"/>
            <person name="Walter F."/>
            <person name="Albersmeier A."/>
            <person name="Kalinowski J."/>
            <person name="Ruckert C."/>
        </authorList>
    </citation>
    <scope>NUCLEOTIDE SEQUENCE</scope>
    <source>
        <strain evidence="1">CGMCC 1.12827</strain>
    </source>
</reference>
<evidence type="ECO:0000313" key="1">
    <source>
        <dbReference type="EMBL" id="GGB49184.1"/>
    </source>
</evidence>
<dbReference type="Proteomes" id="UP000621454">
    <property type="component" value="Unassembled WGS sequence"/>
</dbReference>
<dbReference type="EMBL" id="BMGC01000110">
    <property type="protein sequence ID" value="GGB49184.1"/>
    <property type="molecule type" value="Genomic_DNA"/>
</dbReference>
<sequence>MQAKAIAQHSDWTTDTVPNSVVDIVLSAALRIYKNPDRFISNQAGSFMAQLAQSDFTTGSIFLVGEVGMLEKYRPNLGVQVVDSYRDDPSDYDIRANPDRYVNVSVDGVPSEPLYGWSLPVDDQTG</sequence>
<dbReference type="AlphaFoldDB" id="A0A916TJQ5"/>
<protein>
    <submittedName>
        <fullName evidence="1">Uncharacterized protein</fullName>
    </submittedName>
</protein>
<name>A0A916TJQ5_9ACTN</name>
<dbReference type="RefSeq" id="WP_188589145.1">
    <property type="nucleotide sequence ID" value="NZ_BMGC01000110.1"/>
</dbReference>
<comment type="caution">
    <text evidence="1">The sequence shown here is derived from an EMBL/GenBank/DDBJ whole genome shotgun (WGS) entry which is preliminary data.</text>
</comment>
<keyword evidence="2" id="KW-1185">Reference proteome</keyword>
<evidence type="ECO:0000313" key="2">
    <source>
        <dbReference type="Proteomes" id="UP000621454"/>
    </source>
</evidence>
<proteinExistence type="predicted"/>
<accession>A0A916TJQ5</accession>
<gene>
    <name evidence="1" type="ORF">GCM10011489_40080</name>
</gene>
<organism evidence="1 2">
    <name type="scientific">Gordonia jinhuaensis</name>
    <dbReference type="NCBI Taxonomy" id="1517702"/>
    <lineage>
        <taxon>Bacteria</taxon>
        <taxon>Bacillati</taxon>
        <taxon>Actinomycetota</taxon>
        <taxon>Actinomycetes</taxon>
        <taxon>Mycobacteriales</taxon>
        <taxon>Gordoniaceae</taxon>
        <taxon>Gordonia</taxon>
    </lineage>
</organism>